<dbReference type="AlphaFoldDB" id="A0A109JFH3"/>
<keyword evidence="5 8" id="KW-0560">Oxidoreductase</keyword>
<evidence type="ECO:0000313" key="10">
    <source>
        <dbReference type="EMBL" id="KWV40923.1"/>
    </source>
</evidence>
<keyword evidence="14" id="KW-1185">Reference proteome</keyword>
<dbReference type="Proteomes" id="UP000068164">
    <property type="component" value="Unassembled WGS sequence"/>
</dbReference>
<evidence type="ECO:0000256" key="5">
    <source>
        <dbReference type="ARBA" id="ARBA00023002"/>
    </source>
</evidence>
<organism evidence="12 14">
    <name type="scientific">Rhizobium altiplani</name>
    <dbReference type="NCBI Taxonomy" id="1864509"/>
    <lineage>
        <taxon>Bacteria</taxon>
        <taxon>Pseudomonadati</taxon>
        <taxon>Pseudomonadota</taxon>
        <taxon>Alphaproteobacteria</taxon>
        <taxon>Hyphomicrobiales</taxon>
        <taxon>Rhizobiaceae</taxon>
        <taxon>Rhizobium/Agrobacterium group</taxon>
        <taxon>Rhizobium</taxon>
    </lineage>
</organism>
<reference evidence="12 14" key="1">
    <citation type="submission" date="2015-11" db="EMBL/GenBank/DDBJ databases">
        <title>Draft Genome Sequence of the Strain BR 10423 (Rhizobium sp.) isolated from nodules of Mimosa pudica.</title>
        <authorList>
            <person name="Barauna A.C."/>
            <person name="Zilli J.E."/>
            <person name="Simoes-Araujo J.L."/>
            <person name="Reis V.M."/>
            <person name="James E.K."/>
            <person name="Reis F.B.Jr."/>
            <person name="Rouws L.F."/>
            <person name="Passos S.R."/>
            <person name="Gois S.R."/>
        </authorList>
    </citation>
    <scope>NUCLEOTIDE SEQUENCE [LARGE SCALE GENOMIC DNA]</scope>
    <source>
        <strain evidence="12 14">BR10423</strain>
    </source>
</reference>
<sequence>MSDVSHSKDFWHDAAKSVRIPTRAFVGGKHVDPAGGKTFDAVNPATGKILAAIGAYDASDVDAAVRSARKAFDKGDWSRCDPAERGRVLVRLADLIMQNREELALLETMNMGKLITDSTKLDVPSAAAVFRWYGEAVDKLVDEVIPTDENRLAMVTREPVGVVGAVVPWNFPLKMAAWKCAPSLAAGNSVILKPAEQSPLSALRLAELAADAGIPPGVFNVLPGLGADAGRAIGLHPDVDCVAFTGSTEVGKMFLGYSSQSNMKRVWLECGGKSANIVFPAVADIGAAASAAALGIYFNQGEVCSATSRLYVHASIHDEFVERLKGEVSKFQPGDPLDPASGMGALVSEEHLEKVSGYIDLGKKSATLVAGGDRALTGSGGYFIEPTIFTNVEPGSTLSQDEIFGPVLAVTRFESEDEAVGYANASIYGLGASVWTNDLSQAHRVARRLHAGSVSVNLVDNVDVRTPFGGVKQSGTGRDLSLHAFDKYTELKTTWIAL</sequence>
<evidence type="ECO:0000256" key="2">
    <source>
        <dbReference type="ARBA" id="ARBA00022723"/>
    </source>
</evidence>
<comment type="caution">
    <text evidence="12">The sequence shown here is derived from an EMBL/GenBank/DDBJ whole genome shotgun (WGS) entry which is preliminary data.</text>
</comment>
<dbReference type="InterPro" id="IPR029510">
    <property type="entry name" value="Ald_DH_CS_GLU"/>
</dbReference>
<evidence type="ECO:0000313" key="14">
    <source>
        <dbReference type="Proteomes" id="UP000068164"/>
    </source>
</evidence>
<dbReference type="OrthoDB" id="9812625at2"/>
<comment type="similarity">
    <text evidence="1 8">Belongs to the aldehyde dehydrogenase family.</text>
</comment>
<evidence type="ECO:0000256" key="1">
    <source>
        <dbReference type="ARBA" id="ARBA00009986"/>
    </source>
</evidence>
<dbReference type="PANTHER" id="PTHR11699">
    <property type="entry name" value="ALDEHYDE DEHYDROGENASE-RELATED"/>
    <property type="match status" value="1"/>
</dbReference>
<dbReference type="EMBL" id="LNCD01000100">
    <property type="protein sequence ID" value="KWV48022.1"/>
    <property type="molecule type" value="Genomic_DNA"/>
</dbReference>
<evidence type="ECO:0000256" key="6">
    <source>
        <dbReference type="ARBA" id="ARBA00023097"/>
    </source>
</evidence>
<evidence type="ECO:0000313" key="11">
    <source>
        <dbReference type="EMBL" id="KWV48022.1"/>
    </source>
</evidence>
<evidence type="ECO:0000256" key="8">
    <source>
        <dbReference type="RuleBase" id="RU003345"/>
    </source>
</evidence>
<dbReference type="SUPFAM" id="SSF53720">
    <property type="entry name" value="ALDH-like"/>
    <property type="match status" value="1"/>
</dbReference>
<dbReference type="Gene3D" id="3.40.309.10">
    <property type="entry name" value="Aldehyde Dehydrogenase, Chain A, domain 2"/>
    <property type="match status" value="1"/>
</dbReference>
<keyword evidence="6" id="KW-0558">Oxidation</keyword>
<dbReference type="InterPro" id="IPR016163">
    <property type="entry name" value="Ald_DH_C"/>
</dbReference>
<evidence type="ECO:0000256" key="3">
    <source>
        <dbReference type="ARBA" id="ARBA00022857"/>
    </source>
</evidence>
<feature type="domain" description="Aldehyde dehydrogenase" evidence="9">
    <location>
        <begin position="32"/>
        <end position="493"/>
    </location>
</feature>
<dbReference type="PROSITE" id="PS00687">
    <property type="entry name" value="ALDEHYDE_DEHYDR_GLU"/>
    <property type="match status" value="1"/>
</dbReference>
<gene>
    <name evidence="12" type="ORF">AS026_12065</name>
    <name evidence="11" type="ORF">AS026_12360</name>
    <name evidence="10" type="ORF">AS026_24465</name>
    <name evidence="13" type="ORF">AS026_38690</name>
</gene>
<dbReference type="InterPro" id="IPR016162">
    <property type="entry name" value="Ald_DH_N"/>
</dbReference>
<evidence type="ECO:0000313" key="12">
    <source>
        <dbReference type="EMBL" id="KWV48045.1"/>
    </source>
</evidence>
<protein>
    <submittedName>
        <fullName evidence="12">Aldehyde dehydrogenase</fullName>
    </submittedName>
</protein>
<dbReference type="InterPro" id="IPR015590">
    <property type="entry name" value="Aldehyde_DH_dom"/>
</dbReference>
<dbReference type="FunFam" id="3.40.605.10:FF:000001">
    <property type="entry name" value="Aldehyde dehydrogenase 1"/>
    <property type="match status" value="1"/>
</dbReference>
<evidence type="ECO:0000313" key="13">
    <source>
        <dbReference type="EMBL" id="KWV54578.1"/>
    </source>
</evidence>
<dbReference type="EMBL" id="LNCD01000059">
    <property type="protein sequence ID" value="KWV54578.1"/>
    <property type="molecule type" value="Genomic_DNA"/>
</dbReference>
<feature type="active site" evidence="7">
    <location>
        <position position="269"/>
    </location>
</feature>
<evidence type="ECO:0000256" key="7">
    <source>
        <dbReference type="PROSITE-ProRule" id="PRU10007"/>
    </source>
</evidence>
<proteinExistence type="inferred from homology"/>
<evidence type="ECO:0000256" key="4">
    <source>
        <dbReference type="ARBA" id="ARBA00022958"/>
    </source>
</evidence>
<dbReference type="PROSITE" id="PS00070">
    <property type="entry name" value="ALDEHYDE_DEHYDR_CYS"/>
    <property type="match status" value="1"/>
</dbReference>
<accession>A0A109JFH3</accession>
<dbReference type="Gene3D" id="3.40.605.10">
    <property type="entry name" value="Aldehyde Dehydrogenase, Chain A, domain 1"/>
    <property type="match status" value="1"/>
</dbReference>
<dbReference type="GO" id="GO:0046872">
    <property type="term" value="F:metal ion binding"/>
    <property type="evidence" value="ECO:0007669"/>
    <property type="project" value="UniProtKB-KW"/>
</dbReference>
<keyword evidence="2" id="KW-0479">Metal-binding</keyword>
<dbReference type="GO" id="GO:0004030">
    <property type="term" value="F:aldehyde dehydrogenase [NAD(P)+] activity"/>
    <property type="evidence" value="ECO:0007669"/>
    <property type="project" value="UniProtKB-ARBA"/>
</dbReference>
<dbReference type="CDD" id="cd07112">
    <property type="entry name" value="ALDH_GABALDH-PuuC"/>
    <property type="match status" value="1"/>
</dbReference>
<name>A0A109JFH3_9HYPH</name>
<dbReference type="RefSeq" id="WP_028748632.1">
    <property type="nucleotide sequence ID" value="NZ_LNCD01000059.1"/>
</dbReference>
<keyword evidence="3" id="KW-0521">NADP</keyword>
<dbReference type="EMBL" id="LNCD01000144">
    <property type="protein sequence ID" value="KWV40923.1"/>
    <property type="molecule type" value="Genomic_DNA"/>
</dbReference>
<dbReference type="FunFam" id="3.40.309.10:FF:000012">
    <property type="entry name" value="Betaine aldehyde dehydrogenase"/>
    <property type="match status" value="1"/>
</dbReference>
<dbReference type="InterPro" id="IPR016160">
    <property type="entry name" value="Ald_DH_CS_CYS"/>
</dbReference>
<dbReference type="EMBL" id="LNCD01000099">
    <property type="protein sequence ID" value="KWV48045.1"/>
    <property type="molecule type" value="Genomic_DNA"/>
</dbReference>
<evidence type="ECO:0000259" key="9">
    <source>
        <dbReference type="Pfam" id="PF00171"/>
    </source>
</evidence>
<keyword evidence="4" id="KW-0630">Potassium</keyword>
<dbReference type="InterPro" id="IPR016161">
    <property type="entry name" value="Ald_DH/histidinol_DH"/>
</dbReference>
<dbReference type="Pfam" id="PF00171">
    <property type="entry name" value="Aldedh"/>
    <property type="match status" value="1"/>
</dbReference>